<feature type="compositionally biased region" description="Polar residues" evidence="1">
    <location>
        <begin position="77"/>
        <end position="91"/>
    </location>
</feature>
<dbReference type="STRING" id="1798228.SAMN05216574_10771"/>
<reference evidence="4" key="1">
    <citation type="submission" date="2016-10" db="EMBL/GenBank/DDBJ databases">
        <authorList>
            <person name="Varghese N."/>
            <person name="Submissions S."/>
        </authorList>
    </citation>
    <scope>NUCLEOTIDE SEQUENCE [LARGE SCALE GENOMIC DNA]</scope>
    <source>
        <strain evidence="4">DSM 46838</strain>
    </source>
</reference>
<sequence>MSSPTEQQLRDLLATEAAAAPRAVGLAEGALRKVRHRRRARTAWATGLVAVAAVSTGLLTIEGFGPRPEESAVAASVESTGERSPTSSDQAPNPAGAPVDGAAECVEEYSPAAVTGRAFAFDGTVVAIGPARSNRPGVELELSGVTFRVHTWFRGGSGDTVTVDLDTPRGTLSSAEPSVPTYEIGTRLLVSGEPRWGGAPLDAPIASSCGFTRSYDAQTAAEWSAATD</sequence>
<dbReference type="RefSeq" id="WP_092197907.1">
    <property type="nucleotide sequence ID" value="NZ_FOND01000007.1"/>
</dbReference>
<gene>
    <name evidence="3" type="ORF">SAMN05216574_10771</name>
</gene>
<keyword evidence="4" id="KW-1185">Reference proteome</keyword>
<protein>
    <submittedName>
        <fullName evidence="3">Uncharacterized protein</fullName>
    </submittedName>
</protein>
<organism evidence="3 4">
    <name type="scientific">Blastococcus tunisiensis</name>
    <dbReference type="NCBI Taxonomy" id="1798228"/>
    <lineage>
        <taxon>Bacteria</taxon>
        <taxon>Bacillati</taxon>
        <taxon>Actinomycetota</taxon>
        <taxon>Actinomycetes</taxon>
        <taxon>Geodermatophilales</taxon>
        <taxon>Geodermatophilaceae</taxon>
        <taxon>Blastococcus</taxon>
    </lineage>
</organism>
<keyword evidence="2" id="KW-0812">Transmembrane</keyword>
<proteinExistence type="predicted"/>
<evidence type="ECO:0000313" key="4">
    <source>
        <dbReference type="Proteomes" id="UP000198589"/>
    </source>
</evidence>
<name>A0A1I2EIX5_9ACTN</name>
<feature type="transmembrane region" description="Helical" evidence="2">
    <location>
        <begin position="42"/>
        <end position="61"/>
    </location>
</feature>
<dbReference type="OrthoDB" id="3302627at2"/>
<evidence type="ECO:0000313" key="3">
    <source>
        <dbReference type="EMBL" id="SFE92587.1"/>
    </source>
</evidence>
<keyword evidence="2" id="KW-1133">Transmembrane helix</keyword>
<dbReference type="AlphaFoldDB" id="A0A1I2EIX5"/>
<dbReference type="Proteomes" id="UP000198589">
    <property type="component" value="Unassembled WGS sequence"/>
</dbReference>
<evidence type="ECO:0000256" key="1">
    <source>
        <dbReference type="SAM" id="MobiDB-lite"/>
    </source>
</evidence>
<keyword evidence="2" id="KW-0472">Membrane</keyword>
<dbReference type="EMBL" id="FOND01000007">
    <property type="protein sequence ID" value="SFE92587.1"/>
    <property type="molecule type" value="Genomic_DNA"/>
</dbReference>
<evidence type="ECO:0000256" key="2">
    <source>
        <dbReference type="SAM" id="Phobius"/>
    </source>
</evidence>
<accession>A0A1I2EIX5</accession>
<feature type="region of interest" description="Disordered" evidence="1">
    <location>
        <begin position="69"/>
        <end position="100"/>
    </location>
</feature>